<dbReference type="GeneID" id="94826770"/>
<gene>
    <name evidence="2" type="ORF">TRFO_04723</name>
</gene>
<protein>
    <submittedName>
        <fullName evidence="2">Uncharacterized protein</fullName>
    </submittedName>
</protein>
<dbReference type="AlphaFoldDB" id="A0A1J4KDX7"/>
<sequence length="296" mass="34251">MEQLQKDVAGFTGHFDELLLSLHKAFLDAQLKFKTEQFYQNALKAGDDGLTEIDRLIGECMKYLDNEGIQNDMTELLVSYRPRLEGEIACLKEAINGPKVEEKLIIDDEFNETVNNAELEILALIQKEQEKIEKIKQCKKDNISVPPLTREDLFSRNSEVSFQQENNNNSFSNPWNLNQEDFLIQKEKKKKTVFNDDDFDFPVVSNQEESNENENHENENHENEKDSENEIKNNYSSDYSSDEEVEDSPEEIARKQKLANDLLSQFLGSNQDSEPQNDENLNDNQENNENDIEIDG</sequence>
<comment type="caution">
    <text evidence="2">The sequence shown here is derived from an EMBL/GenBank/DDBJ whole genome shotgun (WGS) entry which is preliminary data.</text>
</comment>
<feature type="compositionally biased region" description="Polar residues" evidence="1">
    <location>
        <begin position="262"/>
        <end position="274"/>
    </location>
</feature>
<dbReference type="Proteomes" id="UP000179807">
    <property type="component" value="Unassembled WGS sequence"/>
</dbReference>
<feature type="region of interest" description="Disordered" evidence="1">
    <location>
        <begin position="195"/>
        <end position="296"/>
    </location>
</feature>
<evidence type="ECO:0000256" key="1">
    <source>
        <dbReference type="SAM" id="MobiDB-lite"/>
    </source>
</evidence>
<accession>A0A1J4KDX7</accession>
<organism evidence="2 3">
    <name type="scientific">Tritrichomonas foetus</name>
    <dbReference type="NCBI Taxonomy" id="1144522"/>
    <lineage>
        <taxon>Eukaryota</taxon>
        <taxon>Metamonada</taxon>
        <taxon>Parabasalia</taxon>
        <taxon>Tritrichomonadida</taxon>
        <taxon>Tritrichomonadidae</taxon>
        <taxon>Tritrichomonas</taxon>
    </lineage>
</organism>
<name>A0A1J4KDX7_9EUKA</name>
<feature type="compositionally biased region" description="Acidic residues" evidence="1">
    <location>
        <begin position="240"/>
        <end position="250"/>
    </location>
</feature>
<proteinExistence type="predicted"/>
<dbReference type="VEuPathDB" id="TrichDB:TRFO_04723"/>
<feature type="compositionally biased region" description="Basic and acidic residues" evidence="1">
    <location>
        <begin position="213"/>
        <end position="231"/>
    </location>
</feature>
<keyword evidence="3" id="KW-1185">Reference proteome</keyword>
<feature type="compositionally biased region" description="Acidic residues" evidence="1">
    <location>
        <begin position="275"/>
        <end position="296"/>
    </location>
</feature>
<evidence type="ECO:0000313" key="2">
    <source>
        <dbReference type="EMBL" id="OHT09112.1"/>
    </source>
</evidence>
<reference evidence="2" key="1">
    <citation type="submission" date="2016-10" db="EMBL/GenBank/DDBJ databases">
        <authorList>
            <person name="Benchimol M."/>
            <person name="Almeida L.G."/>
            <person name="Vasconcelos A.T."/>
            <person name="Perreira-Neves A."/>
            <person name="Rosa I.A."/>
            <person name="Tasca T."/>
            <person name="Bogo M.R."/>
            <person name="de Souza W."/>
        </authorList>
    </citation>
    <scope>NUCLEOTIDE SEQUENCE [LARGE SCALE GENOMIC DNA]</scope>
    <source>
        <strain evidence="2">K</strain>
    </source>
</reference>
<evidence type="ECO:0000313" key="3">
    <source>
        <dbReference type="Proteomes" id="UP000179807"/>
    </source>
</evidence>
<dbReference type="RefSeq" id="XP_068362248.1">
    <property type="nucleotide sequence ID" value="XM_068492066.1"/>
</dbReference>
<dbReference type="EMBL" id="MLAK01000649">
    <property type="protein sequence ID" value="OHT09112.1"/>
    <property type="molecule type" value="Genomic_DNA"/>
</dbReference>